<feature type="transmembrane region" description="Helical" evidence="1">
    <location>
        <begin position="625"/>
        <end position="649"/>
    </location>
</feature>
<protein>
    <submittedName>
        <fullName evidence="2">Uncharacterized protein</fullName>
    </submittedName>
</protein>
<evidence type="ECO:0000313" key="2">
    <source>
        <dbReference type="EMBL" id="GFR87004.1"/>
    </source>
</evidence>
<dbReference type="EMBL" id="BMAT01001489">
    <property type="protein sequence ID" value="GFR87004.1"/>
    <property type="molecule type" value="Genomic_DNA"/>
</dbReference>
<accession>A0AAV4GND1</accession>
<keyword evidence="1" id="KW-0472">Membrane</keyword>
<name>A0AAV4GND1_9GAST</name>
<sequence>MNKLPQKWSQNDTNTQGDRYRCSATMGCGTLPELPRRSFGHQIHDQESSMELTFLSTSGDVIMWSLPGLTKKCPPGEGGGRHQTQASWAHDSHITGACDHCKSKRSFGSPAKACYDLARWGLENLVQRESHNYFSGLFAFNAVQLPQDTKSVERNSAIMTQHECNSKQRKFSKHAYPKPYEIISESEFSGCRWHRNTSAACDCRKSTSSFAKPQFLHAGMSTLVLVSFKSSKGLVCDRYTLIAQSFTIRRYILAKCSFSLKQPHEPYTYMSVQQTSANSLSGDNRLQKTESEHFYSEEDITKNHKNNLENKCDITLRSLKEHMPDLRLPRKCCAVLQNCRFLLRHIRNAKDRIENHKSSSASSCDFLICIAIDLENTITYQMPPEKVLREDQCLFENSLMRNRSTAEWTLKTRQTVYGNKLRGEKTTSKTYPVYNTVVIKNFFSSQYPPEKQSKSQVILRSHVPQPHHLTPSCIPDTCRSLPADDNISVGRSSILATETTNVNNLLHFQEIFPQPSRPRVGNIKVDSLYDEHTWRHSIAKDQDISKGIAERNAKSIDTKRQFLSALPVQRANLHTSRDSSHIQPVILFQVFALWLFSSFLLKASNRHQTTNSGRTIGKTKYTARICLPLVLLYISFLLGLSSVAAQGLVVQSVQYKKLNFGCIDKTIIRAFPENLTPGDPGAGSSAVTPKAAPVWLISTGHWFSEETHRTAVLT</sequence>
<comment type="caution">
    <text evidence="2">The sequence shown here is derived from an EMBL/GenBank/DDBJ whole genome shotgun (WGS) entry which is preliminary data.</text>
</comment>
<dbReference type="Proteomes" id="UP000762676">
    <property type="component" value="Unassembled WGS sequence"/>
</dbReference>
<keyword evidence="1" id="KW-1133">Transmembrane helix</keyword>
<dbReference type="AlphaFoldDB" id="A0AAV4GND1"/>
<proteinExistence type="predicted"/>
<evidence type="ECO:0000256" key="1">
    <source>
        <dbReference type="SAM" id="Phobius"/>
    </source>
</evidence>
<keyword evidence="1" id="KW-0812">Transmembrane</keyword>
<feature type="transmembrane region" description="Helical" evidence="1">
    <location>
        <begin position="585"/>
        <end position="604"/>
    </location>
</feature>
<reference evidence="2 3" key="1">
    <citation type="journal article" date="2021" name="Elife">
        <title>Chloroplast acquisition without the gene transfer in kleptoplastic sea slugs, Plakobranchus ocellatus.</title>
        <authorList>
            <person name="Maeda T."/>
            <person name="Takahashi S."/>
            <person name="Yoshida T."/>
            <person name="Shimamura S."/>
            <person name="Takaki Y."/>
            <person name="Nagai Y."/>
            <person name="Toyoda A."/>
            <person name="Suzuki Y."/>
            <person name="Arimoto A."/>
            <person name="Ishii H."/>
            <person name="Satoh N."/>
            <person name="Nishiyama T."/>
            <person name="Hasebe M."/>
            <person name="Maruyama T."/>
            <person name="Minagawa J."/>
            <person name="Obokata J."/>
            <person name="Shigenobu S."/>
        </authorList>
    </citation>
    <scope>NUCLEOTIDE SEQUENCE [LARGE SCALE GENOMIC DNA]</scope>
</reference>
<keyword evidence="3" id="KW-1185">Reference proteome</keyword>
<organism evidence="2 3">
    <name type="scientific">Elysia marginata</name>
    <dbReference type="NCBI Taxonomy" id="1093978"/>
    <lineage>
        <taxon>Eukaryota</taxon>
        <taxon>Metazoa</taxon>
        <taxon>Spiralia</taxon>
        <taxon>Lophotrochozoa</taxon>
        <taxon>Mollusca</taxon>
        <taxon>Gastropoda</taxon>
        <taxon>Heterobranchia</taxon>
        <taxon>Euthyneura</taxon>
        <taxon>Panpulmonata</taxon>
        <taxon>Sacoglossa</taxon>
        <taxon>Placobranchoidea</taxon>
        <taxon>Plakobranchidae</taxon>
        <taxon>Elysia</taxon>
    </lineage>
</organism>
<gene>
    <name evidence="2" type="ORF">ElyMa_000735800</name>
</gene>
<evidence type="ECO:0000313" key="3">
    <source>
        <dbReference type="Proteomes" id="UP000762676"/>
    </source>
</evidence>